<evidence type="ECO:0000256" key="1">
    <source>
        <dbReference type="ARBA" id="ARBA00022553"/>
    </source>
</evidence>
<dbReference type="PANTHER" id="PTHR45566:SF1">
    <property type="entry name" value="HTH-TYPE TRANSCRIPTIONAL REGULATOR YHJB-RELATED"/>
    <property type="match status" value="1"/>
</dbReference>
<dbReference type="Pfam" id="PF00072">
    <property type="entry name" value="Response_reg"/>
    <property type="match status" value="1"/>
</dbReference>
<evidence type="ECO:0000259" key="5">
    <source>
        <dbReference type="PROSITE" id="PS50110"/>
    </source>
</evidence>
<dbReference type="InterPro" id="IPR036388">
    <property type="entry name" value="WH-like_DNA-bd_sf"/>
</dbReference>
<dbReference type="CDD" id="cd17535">
    <property type="entry name" value="REC_NarL-like"/>
    <property type="match status" value="1"/>
</dbReference>
<dbReference type="CDD" id="cd06170">
    <property type="entry name" value="LuxR_C_like"/>
    <property type="match status" value="1"/>
</dbReference>
<feature type="modified residue" description="4-aspartylphosphate" evidence="3">
    <location>
        <position position="53"/>
    </location>
</feature>
<dbReference type="Proteomes" id="UP000298133">
    <property type="component" value="Unassembled WGS sequence"/>
</dbReference>
<reference evidence="6 7" key="1">
    <citation type="submission" date="2019-03" db="EMBL/GenBank/DDBJ databases">
        <title>Draft genome of Gammaproteobacteria bacterium LSUCC0057, a member of the SAR92 clade.</title>
        <authorList>
            <person name="Lanclos V.C."/>
            <person name="Doiron C."/>
            <person name="Henson M.W."/>
            <person name="Thrash J.C."/>
        </authorList>
    </citation>
    <scope>NUCLEOTIDE SEQUENCE [LARGE SCALE GENOMIC DNA]</scope>
    <source>
        <strain evidence="6 7">LSUCC0057</strain>
    </source>
</reference>
<evidence type="ECO:0000256" key="2">
    <source>
        <dbReference type="ARBA" id="ARBA00023125"/>
    </source>
</evidence>
<dbReference type="PROSITE" id="PS50110">
    <property type="entry name" value="RESPONSE_REGULATORY"/>
    <property type="match status" value="1"/>
</dbReference>
<keyword evidence="2" id="KW-0238">DNA-binding</keyword>
<dbReference type="OrthoDB" id="5736987at2"/>
<dbReference type="GO" id="GO:0000160">
    <property type="term" value="P:phosphorelay signal transduction system"/>
    <property type="evidence" value="ECO:0007669"/>
    <property type="project" value="InterPro"/>
</dbReference>
<dbReference type="InterPro" id="IPR016032">
    <property type="entry name" value="Sig_transdc_resp-reg_C-effctor"/>
</dbReference>
<dbReference type="AlphaFoldDB" id="A0A4Y8UJ46"/>
<dbReference type="InterPro" id="IPR000792">
    <property type="entry name" value="Tscrpt_reg_LuxR_C"/>
</dbReference>
<comment type="caution">
    <text evidence="6">The sequence shown here is derived from an EMBL/GenBank/DDBJ whole genome shotgun (WGS) entry which is preliminary data.</text>
</comment>
<name>A0A4Y8UJ46_9GAMM</name>
<feature type="domain" description="Response regulatory" evidence="5">
    <location>
        <begin position="2"/>
        <end position="119"/>
    </location>
</feature>
<keyword evidence="1 3" id="KW-0597">Phosphoprotein</keyword>
<feature type="domain" description="HTH luxR-type" evidence="4">
    <location>
        <begin position="149"/>
        <end position="214"/>
    </location>
</feature>
<evidence type="ECO:0000256" key="3">
    <source>
        <dbReference type="PROSITE-ProRule" id="PRU00169"/>
    </source>
</evidence>
<protein>
    <submittedName>
        <fullName evidence="6">Response regulator transcription factor</fullName>
    </submittedName>
</protein>
<organism evidence="6 7">
    <name type="scientific">Gammaproteobacteria bacterium LSUCC0057</name>
    <dbReference type="NCBI Taxonomy" id="2559237"/>
    <lineage>
        <taxon>Bacteria</taxon>
        <taxon>Pseudomonadati</taxon>
        <taxon>Pseudomonadota</taxon>
        <taxon>Gammaproteobacteria</taxon>
        <taxon>Cellvibrionales</taxon>
        <taxon>Porticoccaceae</taxon>
        <taxon>SAR92 clade</taxon>
    </lineage>
</organism>
<proteinExistence type="predicted"/>
<dbReference type="Gene3D" id="3.40.50.2300">
    <property type="match status" value="1"/>
</dbReference>
<dbReference type="InterPro" id="IPR011006">
    <property type="entry name" value="CheY-like_superfamily"/>
</dbReference>
<dbReference type="Pfam" id="PF00196">
    <property type="entry name" value="GerE"/>
    <property type="match status" value="1"/>
</dbReference>
<dbReference type="Gene3D" id="1.10.10.10">
    <property type="entry name" value="Winged helix-like DNA-binding domain superfamily/Winged helix DNA-binding domain"/>
    <property type="match status" value="1"/>
</dbReference>
<dbReference type="InterPro" id="IPR001789">
    <property type="entry name" value="Sig_transdc_resp-reg_receiver"/>
</dbReference>
<accession>A0A4Y8UJ46</accession>
<dbReference type="SMART" id="SM00448">
    <property type="entry name" value="REC"/>
    <property type="match status" value="1"/>
</dbReference>
<keyword evidence="7" id="KW-1185">Reference proteome</keyword>
<evidence type="ECO:0000259" key="4">
    <source>
        <dbReference type="PROSITE" id="PS50043"/>
    </source>
</evidence>
<dbReference type="InterPro" id="IPR058245">
    <property type="entry name" value="NreC/VraR/RcsB-like_REC"/>
</dbReference>
<dbReference type="PRINTS" id="PR00038">
    <property type="entry name" value="HTHLUXR"/>
</dbReference>
<sequence length="224" mass="24337">MRILIVDDHAFVCAGLRATMLAELPGAEVFTADHGDTALQLLAANPIDVAIVDLFMPGAGGGFDFIQMLCESYPKLPVIILSASENMAHIRKCIDLGAAGFVPKSAPKETLFEAIAATMKGERFLPETIRETIPEMARIFNEIDIGLDYHDIADLLTNRQMDILHFVAEGRSNKEIAKKLTLSENTVKVHVSAILRALGLKNRTQIGVLGQRLELMGGASQQAL</sequence>
<dbReference type="SUPFAM" id="SSF52172">
    <property type="entry name" value="CheY-like"/>
    <property type="match status" value="1"/>
</dbReference>
<dbReference type="InterPro" id="IPR051015">
    <property type="entry name" value="EvgA-like"/>
</dbReference>
<dbReference type="EMBL" id="SPIA01000003">
    <property type="protein sequence ID" value="TFH67333.1"/>
    <property type="molecule type" value="Genomic_DNA"/>
</dbReference>
<dbReference type="SMART" id="SM00421">
    <property type="entry name" value="HTH_LUXR"/>
    <property type="match status" value="1"/>
</dbReference>
<gene>
    <name evidence="6" type="ORF">E3W66_07505</name>
</gene>
<dbReference type="PANTHER" id="PTHR45566">
    <property type="entry name" value="HTH-TYPE TRANSCRIPTIONAL REGULATOR YHJB-RELATED"/>
    <property type="match status" value="1"/>
</dbReference>
<dbReference type="SUPFAM" id="SSF46894">
    <property type="entry name" value="C-terminal effector domain of the bipartite response regulators"/>
    <property type="match status" value="1"/>
</dbReference>
<dbReference type="GO" id="GO:0003677">
    <property type="term" value="F:DNA binding"/>
    <property type="evidence" value="ECO:0007669"/>
    <property type="project" value="UniProtKB-KW"/>
</dbReference>
<evidence type="ECO:0000313" key="7">
    <source>
        <dbReference type="Proteomes" id="UP000298133"/>
    </source>
</evidence>
<dbReference type="GO" id="GO:0006355">
    <property type="term" value="P:regulation of DNA-templated transcription"/>
    <property type="evidence" value="ECO:0007669"/>
    <property type="project" value="InterPro"/>
</dbReference>
<evidence type="ECO:0000313" key="6">
    <source>
        <dbReference type="EMBL" id="TFH67333.1"/>
    </source>
</evidence>
<dbReference type="PROSITE" id="PS50043">
    <property type="entry name" value="HTH_LUXR_2"/>
    <property type="match status" value="1"/>
</dbReference>